<dbReference type="SUPFAM" id="SSF49854">
    <property type="entry name" value="Spermadhesin, CUB domain"/>
    <property type="match status" value="5"/>
</dbReference>
<dbReference type="InterPro" id="IPR035914">
    <property type="entry name" value="Sperma_CUB_dom_sf"/>
</dbReference>
<evidence type="ECO:0000256" key="9">
    <source>
        <dbReference type="ARBA" id="ARBA00022837"/>
    </source>
</evidence>
<evidence type="ECO:0000313" key="22">
    <source>
        <dbReference type="Proteomes" id="UP000503349"/>
    </source>
</evidence>
<name>A0A6G1PCI7_CHAAH</name>
<evidence type="ECO:0000256" key="18">
    <source>
        <dbReference type="SAM" id="MobiDB-lite"/>
    </source>
</evidence>
<keyword evidence="11 16" id="KW-1015">Disulfide bond</keyword>
<evidence type="ECO:0000256" key="14">
    <source>
        <dbReference type="PIRSR" id="PIRSR001199-2"/>
    </source>
</evidence>
<accession>A0A6G1PCI7</accession>
<dbReference type="PANTHER" id="PTHR24251:SF53">
    <property type="entry name" value="BONE MORPHOGENETIC PROTEIN 1"/>
    <property type="match status" value="1"/>
</dbReference>
<dbReference type="SMART" id="SM00042">
    <property type="entry name" value="CUB"/>
    <property type="match status" value="5"/>
</dbReference>
<feature type="domain" description="CUB" evidence="19">
    <location>
        <begin position="964"/>
        <end position="1032"/>
    </location>
</feature>
<dbReference type="GO" id="GO:0006508">
    <property type="term" value="P:proteolysis"/>
    <property type="evidence" value="ECO:0007669"/>
    <property type="project" value="UniProtKB-KW"/>
</dbReference>
<sequence>MGRSVAAQQTDAPRAVSRNRGSFSPCSRGSRTDMNSVVDLPTAGTSIYLPVYRQRPVFVRFSLQMDRVPSALAAKMRWITLVLAGLTFWGKVTICNCFDYEEPNYDYYEEEKTENIDYKDPCKAVCVRVILGVEGTCSPVKTVRCIFQCGHKHLTAATPAGEICGPDCGTNVNGQAVHARVSVSVCAAFWGDIALDEDDLRMFQIDRTIDLTQHIHMHTHSRKGHMSGGLEEHETAKKRGSLYLLLEKIRRYGFDYFPKNISKGAASPKSQTGKDGKTENAVKRRIRRAATSRAERIWPGGVIPYVIGGNFTGSQRAMFKQAMRHWEKQTCVTFIEKTDEESYIVFTYRPCGCCSYVGRRGNGPQAISIGKNCDKFGIVVHELGHVIGFWHEHTRPDRDDHVTIIRDNIQPELIVRPTPHQFITNQCPVVTYHHHLHMTSNCDWGMFLDTILPSRDENGVRPAIGQRTRLSKGDIAQARKLYRCPACGETLQESTGNFSSPGYPNGYPSYTHCVWRISVTPGEKIVLNFTTMDLYKSSLCWYDYIEVRDGYWRKAPLLGRFCGDKVPDILISTDSRMWIEFRSSSNWVGKGFAAIYEAICGGEITKDSGQIQSPNYPDDYRPSKECVWRITVSEGYNVGLSFQAFEIERHDSCAYDYLEVRDGALETSPLIGRFCGYDKPEDVRSTSHTLWMKFVSDGTVNKAGFAANFFKAACGGLLSKLNGTISTPGWPKEYPPNKNCVWQVVAPTQYRISMQFEAFELEGNEVCKYDYVEVRSGLSSDSKLHGKYCGTEVPEVITSQYNNMRIEFKSDNTVSKKGFKAHFFSDRPTLCQDRMFVFESCQEIKRGLSPNRGRINNKLATASKTKMSAARTTAAASTSASTQWVLTFVSVVTALYCMRTNTTVRKSALRDWKDEHALKNLCMSGMIKVLECNAALKIKIQAVTSHLHCSDVFENLAKQSSFGEFEIEQHQECAYDHLEAFDGDSDTAAILSRLCGSKIPEPLVSTGNKMYLRFISDASVQRKGFQAAHSTVDCNSTHDENHLFIVDPVSAECGGRLKADARLKNLYSHTQFGDNNYPGHTDCEWLLIAEQGYGIELSFITFEVEEEADCGYDYIELYNGFDSNSHRLGRFCGSGPREEIYSPGDAMLIRFHTDDTISKKGFHIRYMSTKFQESLHTRK</sequence>
<feature type="binding site" evidence="14 16">
    <location>
        <position position="381"/>
    </location>
    <ligand>
        <name>Zn(2+)</name>
        <dbReference type="ChEBI" id="CHEBI:29105"/>
        <note>catalytic</note>
    </ligand>
</feature>
<keyword evidence="1" id="KW-0217">Developmental protein</keyword>
<dbReference type="CDD" id="cd00041">
    <property type="entry name" value="CUB"/>
    <property type="match status" value="5"/>
</dbReference>
<evidence type="ECO:0000256" key="17">
    <source>
        <dbReference type="RuleBase" id="RU361183"/>
    </source>
</evidence>
<evidence type="ECO:0000256" key="10">
    <source>
        <dbReference type="ARBA" id="ARBA00023049"/>
    </source>
</evidence>
<dbReference type="PANTHER" id="PTHR24251">
    <property type="entry name" value="OVOCHYMASE-RELATED"/>
    <property type="match status" value="1"/>
</dbReference>
<dbReference type="Pfam" id="PF01400">
    <property type="entry name" value="Astacin"/>
    <property type="match status" value="1"/>
</dbReference>
<dbReference type="PROSITE" id="PS01180">
    <property type="entry name" value="CUB"/>
    <property type="match status" value="5"/>
</dbReference>
<evidence type="ECO:0000256" key="5">
    <source>
        <dbReference type="ARBA" id="ARBA00022729"/>
    </source>
</evidence>
<feature type="region of interest" description="Disordered" evidence="18">
    <location>
        <begin position="1"/>
        <end position="30"/>
    </location>
</feature>
<keyword evidence="10 16" id="KW-0482">Metalloprotease</keyword>
<feature type="disulfide bond" evidence="16">
    <location>
        <begin position="351"/>
        <end position="373"/>
    </location>
</feature>
<dbReference type="GO" id="GO:0008270">
    <property type="term" value="F:zinc ion binding"/>
    <property type="evidence" value="ECO:0007669"/>
    <property type="project" value="UniProtKB-UniRule"/>
</dbReference>
<keyword evidence="8 14" id="KW-0862">Zinc</keyword>
<dbReference type="InterPro" id="IPR001506">
    <property type="entry name" value="Peptidase_M12A"/>
</dbReference>
<comment type="cofactor">
    <cofactor evidence="16 17">
        <name>Zn(2+)</name>
        <dbReference type="ChEBI" id="CHEBI:29105"/>
    </cofactor>
    <text evidence="16 17">Binds 1 zinc ion per subunit.</text>
</comment>
<dbReference type="FunFam" id="2.60.120.290:FF:000004">
    <property type="entry name" value="Metalloendopeptidase"/>
    <property type="match status" value="1"/>
</dbReference>
<dbReference type="AlphaFoldDB" id="A0A6G1PCI7"/>
<evidence type="ECO:0000256" key="4">
    <source>
        <dbReference type="ARBA" id="ARBA00022723"/>
    </source>
</evidence>
<evidence type="ECO:0000256" key="1">
    <source>
        <dbReference type="ARBA" id="ARBA00022473"/>
    </source>
</evidence>
<feature type="compositionally biased region" description="Polar residues" evidence="18">
    <location>
        <begin position="19"/>
        <end position="30"/>
    </location>
</feature>
<feature type="compositionally biased region" description="Polar residues" evidence="18">
    <location>
        <begin position="1"/>
        <end position="11"/>
    </location>
</feature>
<dbReference type="InterPro" id="IPR006026">
    <property type="entry name" value="Peptidase_Metallo"/>
</dbReference>
<keyword evidence="2" id="KW-0245">EGF-like domain</keyword>
<feature type="domain" description="CUB" evidence="19">
    <location>
        <begin position="600"/>
        <end position="712"/>
    </location>
</feature>
<feature type="binding site" evidence="14 16">
    <location>
        <position position="385"/>
    </location>
    <ligand>
        <name>Zn(2+)</name>
        <dbReference type="ChEBI" id="CHEBI:29105"/>
        <note>catalytic</note>
    </ligand>
</feature>
<proteinExistence type="predicted"/>
<dbReference type="FunFam" id="2.60.120.290:FF:000007">
    <property type="entry name" value="Metalloendopeptidase"/>
    <property type="match status" value="1"/>
</dbReference>
<keyword evidence="22" id="KW-1185">Reference proteome</keyword>
<evidence type="ECO:0000256" key="6">
    <source>
        <dbReference type="ARBA" id="ARBA00022737"/>
    </source>
</evidence>
<evidence type="ECO:0000256" key="8">
    <source>
        <dbReference type="ARBA" id="ARBA00022833"/>
    </source>
</evidence>
<organism evidence="21 22">
    <name type="scientific">Channa argus</name>
    <name type="common">Northern snakehead</name>
    <name type="synonym">Ophicephalus argus</name>
    <dbReference type="NCBI Taxonomy" id="215402"/>
    <lineage>
        <taxon>Eukaryota</taxon>
        <taxon>Metazoa</taxon>
        <taxon>Chordata</taxon>
        <taxon>Craniata</taxon>
        <taxon>Vertebrata</taxon>
        <taxon>Euteleostomi</taxon>
        <taxon>Actinopterygii</taxon>
        <taxon>Neopterygii</taxon>
        <taxon>Teleostei</taxon>
        <taxon>Neoteleostei</taxon>
        <taxon>Acanthomorphata</taxon>
        <taxon>Anabantaria</taxon>
        <taxon>Anabantiformes</taxon>
        <taxon>Channoidei</taxon>
        <taxon>Channidae</taxon>
        <taxon>Channa</taxon>
    </lineage>
</organism>
<feature type="binding site" evidence="14 16">
    <location>
        <position position="391"/>
    </location>
    <ligand>
        <name>Zn(2+)</name>
        <dbReference type="ChEBI" id="CHEBI:29105"/>
        <note>catalytic</note>
    </ligand>
</feature>
<feature type="domain" description="Peptidase M12A" evidence="20">
    <location>
        <begin position="289"/>
        <end position="485"/>
    </location>
</feature>
<keyword evidence="3 16" id="KW-0645">Protease</keyword>
<feature type="disulfide bond" evidence="16">
    <location>
        <begin position="353"/>
        <end position="354"/>
    </location>
</feature>
<dbReference type="GO" id="GO:0004222">
    <property type="term" value="F:metalloendopeptidase activity"/>
    <property type="evidence" value="ECO:0007669"/>
    <property type="project" value="UniProtKB-UniRule"/>
</dbReference>
<dbReference type="FunFam" id="2.60.120.290:FF:000005">
    <property type="entry name" value="Procollagen C-endopeptidase enhancer 1"/>
    <property type="match status" value="1"/>
</dbReference>
<dbReference type="Gene3D" id="3.40.390.10">
    <property type="entry name" value="Collagenase (Catalytic Domain)"/>
    <property type="match status" value="1"/>
</dbReference>
<dbReference type="InterPro" id="IPR015446">
    <property type="entry name" value="BMP_1/tolloid-like"/>
</dbReference>
<evidence type="ECO:0000256" key="11">
    <source>
        <dbReference type="ARBA" id="ARBA00023157"/>
    </source>
</evidence>
<gene>
    <name evidence="21" type="ORF">EXN66_Car003506</name>
</gene>
<dbReference type="EMBL" id="CM015714">
    <property type="protein sequence ID" value="KAF3687834.1"/>
    <property type="molecule type" value="Genomic_DNA"/>
</dbReference>
<comment type="caution">
    <text evidence="15">Lacks conserved residue(s) required for the propagation of feature annotation.</text>
</comment>
<dbReference type="InterPro" id="IPR000859">
    <property type="entry name" value="CUB_dom"/>
</dbReference>
<dbReference type="InterPro" id="IPR024079">
    <property type="entry name" value="MetalloPept_cat_dom_sf"/>
</dbReference>
<dbReference type="PIRSF" id="PIRSF001199">
    <property type="entry name" value="BMP_1/tolloid-like"/>
    <property type="match status" value="1"/>
</dbReference>
<keyword evidence="4 14" id="KW-0479">Metal-binding</keyword>
<protein>
    <recommendedName>
        <fullName evidence="17">Metalloendopeptidase</fullName>
        <ecNumber evidence="17">3.4.24.-</ecNumber>
    </recommendedName>
</protein>
<evidence type="ECO:0000256" key="16">
    <source>
        <dbReference type="PROSITE-ProRule" id="PRU01211"/>
    </source>
</evidence>
<feature type="active site" evidence="13 16">
    <location>
        <position position="382"/>
    </location>
</feature>
<feature type="domain" description="CUB" evidence="19">
    <location>
        <begin position="487"/>
        <end position="599"/>
    </location>
</feature>
<dbReference type="SUPFAM" id="SSF55486">
    <property type="entry name" value="Metalloproteases ('zincins'), catalytic domain"/>
    <property type="match status" value="1"/>
</dbReference>
<dbReference type="Proteomes" id="UP000503349">
    <property type="component" value="Chromosome 3"/>
</dbReference>
<dbReference type="FunFam" id="2.60.120.290:FF:000009">
    <property type="entry name" value="Metalloendopeptidase"/>
    <property type="match status" value="1"/>
</dbReference>
<keyword evidence="7 16" id="KW-0378">Hydrolase</keyword>
<evidence type="ECO:0000256" key="12">
    <source>
        <dbReference type="ARBA" id="ARBA00023180"/>
    </source>
</evidence>
<feature type="domain" description="CUB" evidence="19">
    <location>
        <begin position="714"/>
        <end position="826"/>
    </location>
</feature>
<dbReference type="FunFam" id="3.40.390.10:FF:000004">
    <property type="entry name" value="Metalloendopeptidase"/>
    <property type="match status" value="1"/>
</dbReference>
<keyword evidence="9" id="KW-0106">Calcium</keyword>
<evidence type="ECO:0000256" key="3">
    <source>
        <dbReference type="ARBA" id="ARBA00022670"/>
    </source>
</evidence>
<keyword evidence="12" id="KW-0325">Glycoprotein</keyword>
<evidence type="ECO:0000259" key="19">
    <source>
        <dbReference type="PROSITE" id="PS01180"/>
    </source>
</evidence>
<evidence type="ECO:0000256" key="15">
    <source>
        <dbReference type="PROSITE-ProRule" id="PRU00059"/>
    </source>
</evidence>
<dbReference type="Pfam" id="PF00431">
    <property type="entry name" value="CUB"/>
    <property type="match status" value="5"/>
</dbReference>
<evidence type="ECO:0000256" key="7">
    <source>
        <dbReference type="ARBA" id="ARBA00022801"/>
    </source>
</evidence>
<dbReference type="Gene3D" id="2.60.120.290">
    <property type="entry name" value="Spermadhesin, CUB domain"/>
    <property type="match status" value="5"/>
</dbReference>
<dbReference type="PRINTS" id="PR00480">
    <property type="entry name" value="ASTACIN"/>
</dbReference>
<reference evidence="22" key="2">
    <citation type="submission" date="2019-02" db="EMBL/GenBank/DDBJ databases">
        <title>Opniocepnalus argus Var Kimnra genome.</title>
        <authorList>
            <person name="Zhou C."/>
            <person name="Xiao S."/>
        </authorList>
    </citation>
    <scope>NUCLEOTIDE SEQUENCE [LARGE SCALE GENOMIC DNA]</scope>
</reference>
<dbReference type="SMART" id="SM00235">
    <property type="entry name" value="ZnMc"/>
    <property type="match status" value="1"/>
</dbReference>
<dbReference type="FunFam" id="2.60.120.290:FF:000013">
    <property type="entry name" value="Membrane frizzled-related protein"/>
    <property type="match status" value="1"/>
</dbReference>
<evidence type="ECO:0000259" key="20">
    <source>
        <dbReference type="PROSITE" id="PS51864"/>
    </source>
</evidence>
<reference evidence="21 22" key="1">
    <citation type="submission" date="2019-02" db="EMBL/GenBank/DDBJ databases">
        <title>Opniocepnalus argus genome.</title>
        <authorList>
            <person name="Zhou C."/>
            <person name="Xiao S."/>
        </authorList>
    </citation>
    <scope>NUCLEOTIDE SEQUENCE [LARGE SCALE GENOMIC DNA]</scope>
    <source>
        <strain evidence="21">OARG1902GOOAL</strain>
        <tissue evidence="21">Muscle</tissue>
    </source>
</reference>
<keyword evidence="6" id="KW-0677">Repeat</keyword>
<dbReference type="EC" id="3.4.24.-" evidence="17"/>
<keyword evidence="5" id="KW-0732">Signal</keyword>
<evidence type="ECO:0000256" key="13">
    <source>
        <dbReference type="PIRSR" id="PIRSR001199-1"/>
    </source>
</evidence>
<evidence type="ECO:0000256" key="2">
    <source>
        <dbReference type="ARBA" id="ARBA00022536"/>
    </source>
</evidence>
<feature type="domain" description="CUB" evidence="19">
    <location>
        <begin position="1053"/>
        <end position="1169"/>
    </location>
</feature>
<evidence type="ECO:0000313" key="21">
    <source>
        <dbReference type="EMBL" id="KAF3687834.1"/>
    </source>
</evidence>
<dbReference type="PROSITE" id="PS51864">
    <property type="entry name" value="ASTACIN"/>
    <property type="match status" value="1"/>
</dbReference>